<feature type="region of interest" description="Disordered" evidence="1">
    <location>
        <begin position="242"/>
        <end position="265"/>
    </location>
</feature>
<gene>
    <name evidence="3" type="ORF">BHYA_0046g00590</name>
</gene>
<dbReference type="Gene3D" id="3.30.420.10">
    <property type="entry name" value="Ribonuclease H-like superfamily/Ribonuclease H"/>
    <property type="match status" value="1"/>
</dbReference>
<feature type="domain" description="3'-5' exoribonuclease Rv2179c-like" evidence="2">
    <location>
        <begin position="27"/>
        <end position="223"/>
    </location>
</feature>
<name>A0A4Z1GT04_9HELO</name>
<dbReference type="InterPro" id="IPR033390">
    <property type="entry name" value="Rv2179c-like"/>
</dbReference>
<dbReference type="Proteomes" id="UP000297814">
    <property type="component" value="Unassembled WGS sequence"/>
</dbReference>
<comment type="caution">
    <text evidence="3">The sequence shown here is derived from an EMBL/GenBank/DDBJ whole genome shotgun (WGS) entry which is preliminary data.</text>
</comment>
<evidence type="ECO:0000313" key="4">
    <source>
        <dbReference type="Proteomes" id="UP000297814"/>
    </source>
</evidence>
<dbReference type="InterPro" id="IPR036397">
    <property type="entry name" value="RNaseH_sf"/>
</dbReference>
<organism evidence="3 4">
    <name type="scientific">Botrytis hyacinthi</name>
    <dbReference type="NCBI Taxonomy" id="278943"/>
    <lineage>
        <taxon>Eukaryota</taxon>
        <taxon>Fungi</taxon>
        <taxon>Dikarya</taxon>
        <taxon>Ascomycota</taxon>
        <taxon>Pezizomycotina</taxon>
        <taxon>Leotiomycetes</taxon>
        <taxon>Helotiales</taxon>
        <taxon>Sclerotiniaceae</taxon>
        <taxon>Botrytis</taxon>
    </lineage>
</organism>
<sequence length="265" mass="29758">MAVSYGRQYALIYPTYIAVMSAKDVRTHIMLDLEIAAHPLKHNPAIIQIGAIHFDIETGEVLKTFSIAINLESCIESGLITDSDTLQWLEKNIPDTLSAAKNSKVALQIALKRLTTWLSSCHKSNQVSIETNHPAARFDPTDLQVMIWAYGSTQDCRWMESAYKAADLRKPWMYYNDLCVRTYCEAAFSITGRNIRREVDKSFVGKKHDAIDDCKHQILYLTKCRDALQGLGSPIAPLPVGPISESSAKRPRTVLDDNRSRMGLN</sequence>
<dbReference type="AlphaFoldDB" id="A0A4Z1GT04"/>
<feature type="compositionally biased region" description="Basic and acidic residues" evidence="1">
    <location>
        <begin position="253"/>
        <end position="265"/>
    </location>
</feature>
<proteinExistence type="predicted"/>
<dbReference type="InterPro" id="IPR012337">
    <property type="entry name" value="RNaseH-like_sf"/>
</dbReference>
<evidence type="ECO:0000256" key="1">
    <source>
        <dbReference type="SAM" id="MobiDB-lite"/>
    </source>
</evidence>
<dbReference type="GO" id="GO:0003676">
    <property type="term" value="F:nucleic acid binding"/>
    <property type="evidence" value="ECO:0007669"/>
    <property type="project" value="InterPro"/>
</dbReference>
<evidence type="ECO:0000259" key="2">
    <source>
        <dbReference type="Pfam" id="PF16473"/>
    </source>
</evidence>
<dbReference type="EMBL" id="PQXK01000046">
    <property type="protein sequence ID" value="TGO39905.1"/>
    <property type="molecule type" value="Genomic_DNA"/>
</dbReference>
<keyword evidence="4" id="KW-1185">Reference proteome</keyword>
<dbReference type="SUPFAM" id="SSF53098">
    <property type="entry name" value="Ribonuclease H-like"/>
    <property type="match status" value="1"/>
</dbReference>
<reference evidence="3 4" key="1">
    <citation type="submission" date="2017-12" db="EMBL/GenBank/DDBJ databases">
        <title>Comparative genomics of Botrytis spp.</title>
        <authorList>
            <person name="Valero-Jimenez C.A."/>
            <person name="Tapia P."/>
            <person name="Veloso J."/>
            <person name="Silva-Moreno E."/>
            <person name="Staats M."/>
            <person name="Valdes J.H."/>
            <person name="Van Kan J.A.L."/>
        </authorList>
    </citation>
    <scope>NUCLEOTIDE SEQUENCE [LARGE SCALE GENOMIC DNA]</scope>
    <source>
        <strain evidence="3 4">Bh0001</strain>
    </source>
</reference>
<protein>
    <recommendedName>
        <fullName evidence="2">3'-5' exoribonuclease Rv2179c-like domain-containing protein</fullName>
    </recommendedName>
</protein>
<accession>A0A4Z1GT04</accession>
<evidence type="ECO:0000313" key="3">
    <source>
        <dbReference type="EMBL" id="TGO39905.1"/>
    </source>
</evidence>
<dbReference type="Pfam" id="PF16473">
    <property type="entry name" value="Rv2179c-like"/>
    <property type="match status" value="1"/>
</dbReference>